<dbReference type="InterPro" id="IPR038404">
    <property type="entry name" value="TRAP_DctP_sf"/>
</dbReference>
<evidence type="ECO:0000256" key="1">
    <source>
        <dbReference type="ARBA" id="ARBA00004196"/>
    </source>
</evidence>
<dbReference type="Proteomes" id="UP000199382">
    <property type="component" value="Unassembled WGS sequence"/>
</dbReference>
<dbReference type="AlphaFoldDB" id="A0A1G8S0E6"/>
<name>A0A1G8S0E6_9RHOB</name>
<proteinExistence type="predicted"/>
<dbReference type="GO" id="GO:0030313">
    <property type="term" value="C:cell envelope"/>
    <property type="evidence" value="ECO:0007669"/>
    <property type="project" value="UniProtKB-SubCell"/>
</dbReference>
<reference evidence="2 3" key="1">
    <citation type="submission" date="2016-10" db="EMBL/GenBank/DDBJ databases">
        <authorList>
            <person name="de Groot N.N."/>
        </authorList>
    </citation>
    <scope>NUCLEOTIDE SEQUENCE [LARGE SCALE GENOMIC DNA]</scope>
    <source>
        <strain evidence="2 3">DSM 25294</strain>
    </source>
</reference>
<sequence>MAPFAMVAKYLLGGLYTIQMGDNVRMDLFYGEWSERKKSQIDTITVLINQYGLNEIWDAEYSTVGVKHISADSWHSCHFATKVPINSLDDLKGKRVFTFPTAGRFLALRLKPAARSTEICEKGSPVGGSPCETSLTTNGISGGDASAPRPAYAPGFRHSAVVSSACAMQEARDSVGSLTSPRFSSFASLRPRFTALRVAPRSAIPCPAMS</sequence>
<keyword evidence="3" id="KW-1185">Reference proteome</keyword>
<dbReference type="STRING" id="571298.SAMN04488026_101428"/>
<gene>
    <name evidence="2" type="ORF">SAMN04488026_101428</name>
</gene>
<evidence type="ECO:0000313" key="2">
    <source>
        <dbReference type="EMBL" id="SDJ22673.1"/>
    </source>
</evidence>
<dbReference type="EMBL" id="FNEK01000014">
    <property type="protein sequence ID" value="SDJ22673.1"/>
    <property type="molecule type" value="Genomic_DNA"/>
</dbReference>
<protein>
    <submittedName>
        <fullName evidence="2">Uncharacterized protein</fullName>
    </submittedName>
</protein>
<evidence type="ECO:0000313" key="3">
    <source>
        <dbReference type="Proteomes" id="UP000199382"/>
    </source>
</evidence>
<organism evidence="2 3">
    <name type="scientific">Aliiruegeria lutimaris</name>
    <dbReference type="NCBI Taxonomy" id="571298"/>
    <lineage>
        <taxon>Bacteria</taxon>
        <taxon>Pseudomonadati</taxon>
        <taxon>Pseudomonadota</taxon>
        <taxon>Alphaproteobacteria</taxon>
        <taxon>Rhodobacterales</taxon>
        <taxon>Roseobacteraceae</taxon>
        <taxon>Aliiruegeria</taxon>
    </lineage>
</organism>
<dbReference type="Gene3D" id="3.40.190.170">
    <property type="entry name" value="Bacterial extracellular solute-binding protein, family 7"/>
    <property type="match status" value="1"/>
</dbReference>
<accession>A0A1G8S0E6</accession>
<comment type="subcellular location">
    <subcellularLocation>
        <location evidence="1">Cell envelope</location>
    </subcellularLocation>
</comment>